<evidence type="ECO:0000313" key="2">
    <source>
        <dbReference type="Proteomes" id="UP000314294"/>
    </source>
</evidence>
<dbReference type="AlphaFoldDB" id="A0A4Z2F9S1"/>
<sequence length="93" mass="10606">MGKPRSKGYRPTTRDYAVNCWLQKEALVSLFQERLVLVVGEDEERQCAQLRMLQSRVELVAGGLEVLIRRGAVQHEDDALRPLKVETLRATTL</sequence>
<comment type="caution">
    <text evidence="1">The sequence shown here is derived from an EMBL/GenBank/DDBJ whole genome shotgun (WGS) entry which is preliminary data.</text>
</comment>
<accession>A0A4Z2F9S1</accession>
<evidence type="ECO:0000313" key="1">
    <source>
        <dbReference type="EMBL" id="TNN37534.1"/>
    </source>
</evidence>
<keyword evidence="2" id="KW-1185">Reference proteome</keyword>
<protein>
    <submittedName>
        <fullName evidence="1">Uncharacterized protein</fullName>
    </submittedName>
</protein>
<dbReference type="Proteomes" id="UP000314294">
    <property type="component" value="Unassembled WGS sequence"/>
</dbReference>
<organism evidence="1 2">
    <name type="scientific">Liparis tanakae</name>
    <name type="common">Tanaka's snailfish</name>
    <dbReference type="NCBI Taxonomy" id="230148"/>
    <lineage>
        <taxon>Eukaryota</taxon>
        <taxon>Metazoa</taxon>
        <taxon>Chordata</taxon>
        <taxon>Craniata</taxon>
        <taxon>Vertebrata</taxon>
        <taxon>Euteleostomi</taxon>
        <taxon>Actinopterygii</taxon>
        <taxon>Neopterygii</taxon>
        <taxon>Teleostei</taxon>
        <taxon>Neoteleostei</taxon>
        <taxon>Acanthomorphata</taxon>
        <taxon>Eupercaria</taxon>
        <taxon>Perciformes</taxon>
        <taxon>Cottioidei</taxon>
        <taxon>Cottales</taxon>
        <taxon>Liparidae</taxon>
        <taxon>Liparis</taxon>
    </lineage>
</organism>
<reference evidence="1 2" key="1">
    <citation type="submission" date="2019-03" db="EMBL/GenBank/DDBJ databases">
        <title>First draft genome of Liparis tanakae, snailfish: a comprehensive survey of snailfish specific genes.</title>
        <authorList>
            <person name="Kim W."/>
            <person name="Song I."/>
            <person name="Jeong J.-H."/>
            <person name="Kim D."/>
            <person name="Kim S."/>
            <person name="Ryu S."/>
            <person name="Song J.Y."/>
            <person name="Lee S.K."/>
        </authorList>
    </citation>
    <scope>NUCLEOTIDE SEQUENCE [LARGE SCALE GENOMIC DNA]</scope>
    <source>
        <tissue evidence="1">Muscle</tissue>
    </source>
</reference>
<dbReference type="EMBL" id="SRLO01001474">
    <property type="protein sequence ID" value="TNN37534.1"/>
    <property type="molecule type" value="Genomic_DNA"/>
</dbReference>
<gene>
    <name evidence="1" type="ORF">EYF80_052297</name>
</gene>
<name>A0A4Z2F9S1_9TELE</name>
<proteinExistence type="predicted"/>